<evidence type="ECO:0000256" key="1">
    <source>
        <dbReference type="ARBA" id="ARBA00022729"/>
    </source>
</evidence>
<keyword evidence="2" id="KW-1015">Disulfide bond</keyword>
<dbReference type="Ensembl" id="ENSEEET00000007381.2">
    <property type="protein sequence ID" value="ENSEEEP00000007281.2"/>
    <property type="gene ID" value="ENSEEEG00000003822.2"/>
</dbReference>
<name>A0A4W4E662_ELEEL</name>
<feature type="domain" description="Ig-like" evidence="5">
    <location>
        <begin position="463"/>
        <end position="554"/>
    </location>
</feature>
<sequence length="949" mass="103204">MIENNDFFSILGVYPVTLVPSSNPVAAGGNVTLTLNPATNIEAGNWLFENNVMVFWYPGNFILEGSSPGRVSFNSSSLQLSLCFLQVNDSGRYTLQGAIPPLRAEVALSVQEPITNVSLAVSQTNLVEFNDSVTFTCSAHGTPLEFSWRNRSSELTSGGSVQLSSDGRILTITNLTRYDQGPFTCIVANGISNGTSGTIYLKISYGPSNLTMIVIPKKTGYISGSNITLTCSADSSPPALFLWSNNNVFLNTSGQSLQLTNASQNQTGSYTCIAHNTVTLRYTTTNKTILILDPVSFATVLPSSNQPIFNMSFTLSCDIIGPVDSTYWEKNGLYLHSDSRIFLSNQNKTLTLTQLTLPDDGDYQCVASNSVSNMTSGSYRLMVNYGPWNTSVSGPAIAAVLSSVSLNCCASSQPPSEYTWYFNGSKVAEGTTYMTGALSLNNSGEYTCITYNNITSRSGKSLPSVRFLIPYIISSAMVLPSSNQPIFNMSFILSCDIVGPVDSTYWEKNGLYLHSDSRIFLSNKNKTLTLTQLTLSDDGDYQCVASNSVSNMTSGSYRLIVNCEFTINSLGQVKISADSNMTSLPLCFLDGPWSSTISGPDIAEVGSSVTLNCSAPSRPPCEYTWYFSGSNVAKGPVFETGVLSLNSSGQYTCMAHNNITNRSSSATWNLTVIGRTVTSALNRVENNKQMQFHLLHNFIFLLYNDFSQMYHFGEILPCAFSSEGIYSVVVTPSMLIPLASKDLQLFCNITGFYSSIQWLKDGLKFNTTRTATVSMDNTTLAFQPLLIIDDGTYQCAAKNAIGNHVSKSYKLTANYGPMNLMITVEVGNDITLTCDAKSQPQSVYYWIVDNGTDVREGAKIIISMSALGNNYTCVARNPLTNVTLSGPCVYSCCVNVVSGILITLFCLFVCINKSFSSRNSFKKDPKSVLVSQMHCNSKINTLGVTYKVY</sequence>
<proteinExistence type="predicted"/>
<evidence type="ECO:0000256" key="2">
    <source>
        <dbReference type="ARBA" id="ARBA00023157"/>
    </source>
</evidence>
<dbReference type="PANTHER" id="PTHR44337:SF20">
    <property type="entry name" value="CARCINOEMBRYONIC ANTIGEN-RELATED CELL ADHESION MOLECULE 5-RELATED"/>
    <property type="match status" value="1"/>
</dbReference>
<keyword evidence="4" id="KW-0393">Immunoglobulin domain</keyword>
<dbReference type="Pfam" id="PF13895">
    <property type="entry name" value="Ig_2"/>
    <property type="match status" value="2"/>
</dbReference>
<reference evidence="6" key="4">
    <citation type="submission" date="2025-08" db="UniProtKB">
        <authorList>
            <consortium name="Ensembl"/>
        </authorList>
    </citation>
    <scope>IDENTIFICATION</scope>
</reference>
<dbReference type="AlphaFoldDB" id="A0A4W4E662"/>
<dbReference type="InterPro" id="IPR003599">
    <property type="entry name" value="Ig_sub"/>
</dbReference>
<feature type="domain" description="Ig-like" evidence="5">
    <location>
        <begin position="592"/>
        <end position="671"/>
    </location>
</feature>
<dbReference type="Gene3D" id="2.60.40.10">
    <property type="entry name" value="Immunoglobulins"/>
    <property type="match status" value="9"/>
</dbReference>
<dbReference type="PROSITE" id="PS50835">
    <property type="entry name" value="IG_LIKE"/>
    <property type="match status" value="8"/>
</dbReference>
<reference evidence="7" key="2">
    <citation type="journal article" date="2017" name="Sci. Adv.">
        <title>A tail of two voltages: Proteomic comparison of the three electric organs of the electric eel.</title>
        <authorList>
            <person name="Traeger L.L."/>
            <person name="Sabat G."/>
            <person name="Barrett-Wilt G.A."/>
            <person name="Wells G.B."/>
            <person name="Sussman M.R."/>
        </authorList>
    </citation>
    <scope>NUCLEOTIDE SEQUENCE [LARGE SCALE GENOMIC DNA]</scope>
</reference>
<dbReference type="SMART" id="SM00408">
    <property type="entry name" value="IGc2"/>
    <property type="match status" value="8"/>
</dbReference>
<feature type="domain" description="Ig-like" evidence="5">
    <location>
        <begin position="717"/>
        <end position="812"/>
    </location>
</feature>
<dbReference type="SUPFAM" id="SSF48726">
    <property type="entry name" value="Immunoglobulin"/>
    <property type="match status" value="7"/>
</dbReference>
<dbReference type="Pfam" id="PF07679">
    <property type="entry name" value="I-set"/>
    <property type="match status" value="1"/>
</dbReference>
<evidence type="ECO:0000313" key="6">
    <source>
        <dbReference type="Ensembl" id="ENSEEEP00000007281.2"/>
    </source>
</evidence>
<protein>
    <recommendedName>
        <fullName evidence="5">Ig-like domain-containing protein</fullName>
    </recommendedName>
</protein>
<feature type="domain" description="Ig-like" evidence="5">
    <location>
        <begin position="387"/>
        <end position="453"/>
    </location>
</feature>
<dbReference type="InterPro" id="IPR007110">
    <property type="entry name" value="Ig-like_dom"/>
</dbReference>
<feature type="domain" description="Ig-like" evidence="5">
    <location>
        <begin position="113"/>
        <end position="204"/>
    </location>
</feature>
<dbReference type="Proteomes" id="UP000314983">
    <property type="component" value="Chromosome 10"/>
</dbReference>
<reference evidence="7" key="1">
    <citation type="journal article" date="2014" name="Science">
        <title>Nonhuman genetics. Genomic basis for the convergent evolution of electric organs.</title>
        <authorList>
            <person name="Gallant J.R."/>
            <person name="Traeger L.L."/>
            <person name="Volkening J.D."/>
            <person name="Moffett H."/>
            <person name="Chen P.H."/>
            <person name="Novina C.D."/>
            <person name="Phillips G.N.Jr."/>
            <person name="Anand R."/>
            <person name="Wells G.B."/>
            <person name="Pinch M."/>
            <person name="Guth R."/>
            <person name="Unguez G.A."/>
            <person name="Albert J.S."/>
            <person name="Zakon H.H."/>
            <person name="Samanta M.P."/>
            <person name="Sussman M.R."/>
        </authorList>
    </citation>
    <scope>NUCLEOTIDE SEQUENCE [LARGE SCALE GENOMIC DNA]</scope>
</reference>
<organism evidence="6 7">
    <name type="scientific">Electrophorus electricus</name>
    <name type="common">Electric eel</name>
    <name type="synonym">Gymnotus electricus</name>
    <dbReference type="NCBI Taxonomy" id="8005"/>
    <lineage>
        <taxon>Eukaryota</taxon>
        <taxon>Metazoa</taxon>
        <taxon>Chordata</taxon>
        <taxon>Craniata</taxon>
        <taxon>Vertebrata</taxon>
        <taxon>Euteleostomi</taxon>
        <taxon>Actinopterygii</taxon>
        <taxon>Neopterygii</taxon>
        <taxon>Teleostei</taxon>
        <taxon>Ostariophysi</taxon>
        <taxon>Gymnotiformes</taxon>
        <taxon>Gymnotoidei</taxon>
        <taxon>Gymnotidae</taxon>
        <taxon>Electrophorus</taxon>
    </lineage>
</organism>
<dbReference type="InterPro" id="IPR003598">
    <property type="entry name" value="Ig_sub2"/>
</dbReference>
<feature type="domain" description="Ig-like" evidence="5">
    <location>
        <begin position="817"/>
        <end position="885"/>
    </location>
</feature>
<dbReference type="InterPro" id="IPR036179">
    <property type="entry name" value="Ig-like_dom_sf"/>
</dbReference>
<dbReference type="SMART" id="SM00409">
    <property type="entry name" value="IG"/>
    <property type="match status" value="9"/>
</dbReference>
<dbReference type="InterPro" id="IPR013098">
    <property type="entry name" value="Ig_I-set"/>
</dbReference>
<keyword evidence="7" id="KW-1185">Reference proteome</keyword>
<evidence type="ECO:0000256" key="3">
    <source>
        <dbReference type="ARBA" id="ARBA00023180"/>
    </source>
</evidence>
<feature type="domain" description="Ig-like" evidence="5">
    <location>
        <begin position="294"/>
        <end position="376"/>
    </location>
</feature>
<dbReference type="Pfam" id="PF13927">
    <property type="entry name" value="Ig_3"/>
    <property type="match status" value="4"/>
</dbReference>
<dbReference type="PANTHER" id="PTHR44337">
    <property type="entry name" value="CARCINOEMBRYONIC ANTIGEN-RELATED CELL ADHESION MOLECULE 8"/>
    <property type="match status" value="1"/>
</dbReference>
<evidence type="ECO:0000256" key="4">
    <source>
        <dbReference type="ARBA" id="ARBA00023319"/>
    </source>
</evidence>
<gene>
    <name evidence="6" type="primary">ADGRG6</name>
</gene>
<dbReference type="InterPro" id="IPR052598">
    <property type="entry name" value="IgSF_CEA-related"/>
</dbReference>
<reference evidence="6" key="5">
    <citation type="submission" date="2025-09" db="UniProtKB">
        <authorList>
            <consortium name="Ensembl"/>
        </authorList>
    </citation>
    <scope>IDENTIFICATION</scope>
</reference>
<evidence type="ECO:0000313" key="7">
    <source>
        <dbReference type="Proteomes" id="UP000314983"/>
    </source>
</evidence>
<accession>A0A4W4E662</accession>
<reference evidence="6" key="3">
    <citation type="submission" date="2020-05" db="EMBL/GenBank/DDBJ databases">
        <title>Electrophorus electricus (electric eel) genome, fEleEle1, primary haplotype.</title>
        <authorList>
            <person name="Myers G."/>
            <person name="Meyer A."/>
            <person name="Fedrigo O."/>
            <person name="Formenti G."/>
            <person name="Rhie A."/>
            <person name="Tracey A."/>
            <person name="Sims Y."/>
            <person name="Jarvis E.D."/>
        </authorList>
    </citation>
    <scope>NUCLEOTIDE SEQUENCE [LARGE SCALE GENOMIC DNA]</scope>
</reference>
<dbReference type="InterPro" id="IPR013783">
    <property type="entry name" value="Ig-like_fold"/>
</dbReference>
<evidence type="ECO:0000259" key="5">
    <source>
        <dbReference type="PROSITE" id="PS50835"/>
    </source>
</evidence>
<feature type="domain" description="Ig-like" evidence="5">
    <location>
        <begin position="207"/>
        <end position="290"/>
    </location>
</feature>
<keyword evidence="1" id="KW-0732">Signal</keyword>
<keyword evidence="3" id="KW-0325">Glycoprotein</keyword>
<dbReference type="GeneTree" id="ENSGT01100000263479"/>